<feature type="signal peptide" evidence="1">
    <location>
        <begin position="1"/>
        <end position="33"/>
    </location>
</feature>
<evidence type="ECO:0000313" key="3">
    <source>
        <dbReference type="Proteomes" id="UP000030645"/>
    </source>
</evidence>
<sequence length="103" mass="11721">MDQGRLSSKRETKMAFFALALLLLVMAADQVAAKPARKESNHQARVIPSNTRTCGSYCQTYFKDKLATYSCNGGMFVKHEDLFCMKASHVFEIVFFHLNKHIE</sequence>
<gene>
    <name evidence="2" type="ORF">L484_017942</name>
</gene>
<keyword evidence="1" id="KW-0732">Signal</keyword>
<protein>
    <submittedName>
        <fullName evidence="2">Uncharacterized protein</fullName>
    </submittedName>
</protein>
<name>W9RCJ0_9ROSA</name>
<organism evidence="2 3">
    <name type="scientific">Morus notabilis</name>
    <dbReference type="NCBI Taxonomy" id="981085"/>
    <lineage>
        <taxon>Eukaryota</taxon>
        <taxon>Viridiplantae</taxon>
        <taxon>Streptophyta</taxon>
        <taxon>Embryophyta</taxon>
        <taxon>Tracheophyta</taxon>
        <taxon>Spermatophyta</taxon>
        <taxon>Magnoliopsida</taxon>
        <taxon>eudicotyledons</taxon>
        <taxon>Gunneridae</taxon>
        <taxon>Pentapetalae</taxon>
        <taxon>rosids</taxon>
        <taxon>fabids</taxon>
        <taxon>Rosales</taxon>
        <taxon>Moraceae</taxon>
        <taxon>Moreae</taxon>
        <taxon>Morus</taxon>
    </lineage>
</organism>
<evidence type="ECO:0000256" key="1">
    <source>
        <dbReference type="SAM" id="SignalP"/>
    </source>
</evidence>
<proteinExistence type="predicted"/>
<dbReference type="EMBL" id="KE344502">
    <property type="protein sequence ID" value="EXB64610.1"/>
    <property type="molecule type" value="Genomic_DNA"/>
</dbReference>
<feature type="chain" id="PRO_5004929442" evidence="1">
    <location>
        <begin position="34"/>
        <end position="103"/>
    </location>
</feature>
<reference evidence="3" key="1">
    <citation type="submission" date="2013-01" db="EMBL/GenBank/DDBJ databases">
        <title>Draft Genome Sequence of a Mulberry Tree, Morus notabilis C.K. Schneid.</title>
        <authorList>
            <person name="He N."/>
            <person name="Zhao S."/>
        </authorList>
    </citation>
    <scope>NUCLEOTIDE SEQUENCE</scope>
</reference>
<accession>W9RCJ0</accession>
<keyword evidence="3" id="KW-1185">Reference proteome</keyword>
<dbReference type="AlphaFoldDB" id="W9RCJ0"/>
<dbReference type="Proteomes" id="UP000030645">
    <property type="component" value="Unassembled WGS sequence"/>
</dbReference>
<evidence type="ECO:0000313" key="2">
    <source>
        <dbReference type="EMBL" id="EXB64610.1"/>
    </source>
</evidence>